<dbReference type="SUPFAM" id="SSF56349">
    <property type="entry name" value="DNA breaking-rejoining enzymes"/>
    <property type="match status" value="1"/>
</dbReference>
<dbReference type="Pfam" id="PF00589">
    <property type="entry name" value="Phage_integrase"/>
    <property type="match status" value="1"/>
</dbReference>
<organism evidence="4 5">
    <name type="scientific">Holothuria leucospilota</name>
    <name type="common">Black long sea cucumber</name>
    <name type="synonym">Mertensiothuria leucospilota</name>
    <dbReference type="NCBI Taxonomy" id="206669"/>
    <lineage>
        <taxon>Eukaryota</taxon>
        <taxon>Metazoa</taxon>
        <taxon>Echinodermata</taxon>
        <taxon>Eleutherozoa</taxon>
        <taxon>Echinozoa</taxon>
        <taxon>Holothuroidea</taxon>
        <taxon>Aspidochirotacea</taxon>
        <taxon>Aspidochirotida</taxon>
        <taxon>Holothuriidae</taxon>
        <taxon>Holothuria</taxon>
    </lineage>
</organism>
<proteinExistence type="predicted"/>
<feature type="domain" description="Tyr recombinase" evidence="3">
    <location>
        <begin position="221"/>
        <end position="429"/>
    </location>
</feature>
<dbReference type="Gene3D" id="1.10.150.130">
    <property type="match status" value="1"/>
</dbReference>
<dbReference type="PROSITE" id="PS51898">
    <property type="entry name" value="TYR_RECOMBINASE"/>
    <property type="match status" value="1"/>
</dbReference>
<evidence type="ECO:0000256" key="2">
    <source>
        <dbReference type="ARBA" id="ARBA00023172"/>
    </source>
</evidence>
<gene>
    <name evidence="4" type="ORF">HOLleu_44123</name>
</gene>
<evidence type="ECO:0000313" key="4">
    <source>
        <dbReference type="EMBL" id="KAJ8018080.1"/>
    </source>
</evidence>
<accession>A0A9Q1B9G3</accession>
<keyword evidence="1" id="KW-0238">DNA-binding</keyword>
<dbReference type="GO" id="GO:0006310">
    <property type="term" value="P:DNA recombination"/>
    <property type="evidence" value="ECO:0007669"/>
    <property type="project" value="UniProtKB-KW"/>
</dbReference>
<sequence length="429" mass="49586">MLNRGVFKQIVDRFGQPEVDLFASRLNKQVNRFVSWLPDPEAEAIDAFTLDWGDLNFYAFPPFCLIPRCLQKIIKDSGQGIMVVPNWPTQPWFSLFKQLTVGEPMFIKRNVVCGPLLTTGLTLSTIRLISASWRPSTKKKYAVHINKWKKFCHLKGVNDRVSDVNHVLEFLSDLFNKENPSYSSINSARSAVASYLILKDKFTIGDHPLISRLLKGIFNLRPPMPRYQETWDVKVVFRYLRTLSPASRLTLKQITLKLSMILALTSAQRVQSLSFLHLDRMNLNKDQVSFHFHELLKQHKPGNRNSTLKLRSYPPDRRLCVVTYLRQYIQRTSNIRGTERYLLISYKKPYKRVTTSTIARWIKEVMKAAGINTNLYKAHSTRAAATSAASSNDLPITHILKQAGWSNEKTFRTFYEKPVENRDFSEIIK</sequence>
<dbReference type="PANTHER" id="PTHR35617:SF3">
    <property type="entry name" value="CORE-BINDING (CB) DOMAIN-CONTAINING PROTEIN"/>
    <property type="match status" value="1"/>
</dbReference>
<dbReference type="AlphaFoldDB" id="A0A9Q1B9G3"/>
<protein>
    <recommendedName>
        <fullName evidence="3">Tyr recombinase domain-containing protein</fullName>
    </recommendedName>
</protein>
<dbReference type="InterPro" id="IPR010998">
    <property type="entry name" value="Integrase_recombinase_N"/>
</dbReference>
<dbReference type="EMBL" id="JAIZAY010000652">
    <property type="protein sequence ID" value="KAJ8018080.1"/>
    <property type="molecule type" value="Genomic_DNA"/>
</dbReference>
<keyword evidence="2" id="KW-0233">DNA recombination</keyword>
<dbReference type="InterPro" id="IPR002104">
    <property type="entry name" value="Integrase_catalytic"/>
</dbReference>
<dbReference type="InterPro" id="IPR011010">
    <property type="entry name" value="DNA_brk_join_enz"/>
</dbReference>
<dbReference type="InterPro" id="IPR013762">
    <property type="entry name" value="Integrase-like_cat_sf"/>
</dbReference>
<dbReference type="PANTHER" id="PTHR35617">
    <property type="entry name" value="PHAGE_INTEGRASE DOMAIN-CONTAINING PROTEIN"/>
    <property type="match status" value="1"/>
</dbReference>
<keyword evidence="5" id="KW-1185">Reference proteome</keyword>
<evidence type="ECO:0000256" key="1">
    <source>
        <dbReference type="ARBA" id="ARBA00023125"/>
    </source>
</evidence>
<dbReference type="Gene3D" id="1.10.443.10">
    <property type="entry name" value="Intergrase catalytic core"/>
    <property type="match status" value="1"/>
</dbReference>
<dbReference type="Proteomes" id="UP001152320">
    <property type="component" value="Unassembled WGS sequence"/>
</dbReference>
<dbReference type="GO" id="GO:0015074">
    <property type="term" value="P:DNA integration"/>
    <property type="evidence" value="ECO:0007669"/>
    <property type="project" value="InterPro"/>
</dbReference>
<evidence type="ECO:0000259" key="3">
    <source>
        <dbReference type="PROSITE" id="PS51898"/>
    </source>
</evidence>
<reference evidence="4" key="1">
    <citation type="submission" date="2021-10" db="EMBL/GenBank/DDBJ databases">
        <title>Tropical sea cucumber genome reveals ecological adaptation and Cuvierian tubules defense mechanism.</title>
        <authorList>
            <person name="Chen T."/>
        </authorList>
    </citation>
    <scope>NUCLEOTIDE SEQUENCE</scope>
    <source>
        <strain evidence="4">Nanhai2018</strain>
        <tissue evidence="4">Muscle</tissue>
    </source>
</reference>
<dbReference type="OrthoDB" id="10064229at2759"/>
<comment type="caution">
    <text evidence="4">The sequence shown here is derived from an EMBL/GenBank/DDBJ whole genome shotgun (WGS) entry which is preliminary data.</text>
</comment>
<evidence type="ECO:0000313" key="5">
    <source>
        <dbReference type="Proteomes" id="UP001152320"/>
    </source>
</evidence>
<name>A0A9Q1B9G3_HOLLE</name>
<dbReference type="GO" id="GO:0003677">
    <property type="term" value="F:DNA binding"/>
    <property type="evidence" value="ECO:0007669"/>
    <property type="project" value="UniProtKB-KW"/>
</dbReference>